<feature type="binding site" evidence="5">
    <location>
        <position position="296"/>
    </location>
    <ligand>
        <name>Fe cation</name>
        <dbReference type="ChEBI" id="CHEBI:24875"/>
        <note>catalytic</note>
    </ligand>
</feature>
<comment type="similarity">
    <text evidence="1">Belongs to the carotenoid oxygenase family.</text>
</comment>
<dbReference type="KEGG" id="sng:SNE_A20730"/>
<proteinExistence type="inferred from homology"/>
<name>F8L5P4_SIMNZ</name>
<evidence type="ECO:0000256" key="3">
    <source>
        <dbReference type="ARBA" id="ARBA00023002"/>
    </source>
</evidence>
<accession>F8L5P4</accession>
<evidence type="ECO:0000256" key="2">
    <source>
        <dbReference type="ARBA" id="ARBA00022723"/>
    </source>
</evidence>
<evidence type="ECO:0000313" key="8">
    <source>
        <dbReference type="Proteomes" id="UP000000496"/>
    </source>
</evidence>
<evidence type="ECO:0000256" key="4">
    <source>
        <dbReference type="ARBA" id="ARBA00023004"/>
    </source>
</evidence>
<keyword evidence="2 5" id="KW-0479">Metal-binding</keyword>
<dbReference type="AlphaFoldDB" id="F8L5P4"/>
<feature type="binding site" evidence="5">
    <location>
        <position position="230"/>
    </location>
    <ligand>
        <name>Fe cation</name>
        <dbReference type="ChEBI" id="CHEBI:24875"/>
        <note>catalytic</note>
    </ligand>
</feature>
<dbReference type="EMBL" id="FR872582">
    <property type="protein sequence ID" value="CCB89950.1"/>
    <property type="molecule type" value="Genomic_DNA"/>
</dbReference>
<feature type="binding site" evidence="5">
    <location>
        <position position="462"/>
    </location>
    <ligand>
        <name>Fe cation</name>
        <dbReference type="ChEBI" id="CHEBI:24875"/>
        <note>catalytic</note>
    </ligand>
</feature>
<dbReference type="GO" id="GO:0010436">
    <property type="term" value="F:carotenoid dioxygenase activity"/>
    <property type="evidence" value="ECO:0007669"/>
    <property type="project" value="TreeGrafter"/>
</dbReference>
<evidence type="ECO:0000256" key="1">
    <source>
        <dbReference type="ARBA" id="ARBA00006787"/>
    </source>
</evidence>
<organism evidence="7 8">
    <name type="scientific">Simkania negevensis (strain ATCC VR-1471 / DSM 27360 / Z)</name>
    <dbReference type="NCBI Taxonomy" id="331113"/>
    <lineage>
        <taxon>Bacteria</taxon>
        <taxon>Pseudomonadati</taxon>
        <taxon>Chlamydiota</taxon>
        <taxon>Chlamydiia</taxon>
        <taxon>Parachlamydiales</taxon>
        <taxon>Simkaniaceae</taxon>
        <taxon>Simkania</taxon>
    </lineage>
</organism>
<dbReference type="PANTHER" id="PTHR10543:SF24">
    <property type="entry name" value="CAROTENOID ISOMEROOXYGENASE"/>
    <property type="match status" value="1"/>
</dbReference>
<gene>
    <name evidence="7" type="ordered locus">SNE_A20730</name>
</gene>
<evidence type="ECO:0000256" key="6">
    <source>
        <dbReference type="SAM" id="SignalP"/>
    </source>
</evidence>
<reference key="1">
    <citation type="journal article" date="2011" name="Mol. Biol. Evol.">
        <title>Unity in variety -- the pan-genome of the Chlamydiae.</title>
        <authorList>
            <person name="Collingro A."/>
            <person name="Tischler P."/>
            <person name="Weinmaier T."/>
            <person name="Penz T."/>
            <person name="Heinz E."/>
            <person name="Brunham R.C."/>
            <person name="Read T.D."/>
            <person name="Bavoil P.M."/>
            <person name="Sachse K."/>
            <person name="Kahane S."/>
            <person name="Friedman M.G."/>
            <person name="Rattei T."/>
            <person name="Myers G.S.A."/>
            <person name="Horn M."/>
        </authorList>
    </citation>
    <scope>NUCLEOTIDE SEQUENCE</scope>
    <source>
        <strain>Z</strain>
    </source>
</reference>
<keyword evidence="7" id="KW-0223">Dioxygenase</keyword>
<dbReference type="STRING" id="331113.SNE_A20730"/>
<protein>
    <submittedName>
        <fullName evidence="7">Putative dioxygenase</fullName>
    </submittedName>
</protein>
<dbReference type="Proteomes" id="UP000000496">
    <property type="component" value="Chromosome gsn.131"/>
</dbReference>
<evidence type="ECO:0000313" key="7">
    <source>
        <dbReference type="EMBL" id="CCB89950.1"/>
    </source>
</evidence>
<keyword evidence="3" id="KW-0560">Oxidoreductase</keyword>
<dbReference type="Pfam" id="PF03055">
    <property type="entry name" value="RPE65"/>
    <property type="match status" value="1"/>
</dbReference>
<dbReference type="eggNOG" id="COG3670">
    <property type="taxonomic scope" value="Bacteria"/>
</dbReference>
<keyword evidence="8" id="KW-1185">Reference proteome</keyword>
<evidence type="ECO:0000256" key="5">
    <source>
        <dbReference type="PIRSR" id="PIRSR604294-1"/>
    </source>
</evidence>
<keyword evidence="6" id="KW-0732">Signal</keyword>
<comment type="cofactor">
    <cofactor evidence="5">
        <name>Fe(2+)</name>
        <dbReference type="ChEBI" id="CHEBI:29033"/>
    </cofactor>
    <text evidence="5">Binds 1 Fe(2+) ion per subunit.</text>
</comment>
<dbReference type="InterPro" id="IPR004294">
    <property type="entry name" value="Carotenoid_Oase"/>
</dbReference>
<feature type="chain" id="PRO_5003379213" evidence="6">
    <location>
        <begin position="20"/>
        <end position="468"/>
    </location>
</feature>
<dbReference type="PANTHER" id="PTHR10543">
    <property type="entry name" value="BETA-CAROTENE DIOXYGENASE"/>
    <property type="match status" value="1"/>
</dbReference>
<feature type="signal peptide" evidence="6">
    <location>
        <begin position="1"/>
        <end position="19"/>
    </location>
</feature>
<dbReference type="HOGENOM" id="CLU_016472_1_2_0"/>
<keyword evidence="4 5" id="KW-0408">Iron</keyword>
<dbReference type="GO" id="GO:0046872">
    <property type="term" value="F:metal ion binding"/>
    <property type="evidence" value="ECO:0007669"/>
    <property type="project" value="UniProtKB-KW"/>
</dbReference>
<dbReference type="GO" id="GO:0016121">
    <property type="term" value="P:carotene catabolic process"/>
    <property type="evidence" value="ECO:0007669"/>
    <property type="project" value="TreeGrafter"/>
</dbReference>
<sequence length="468" mass="53565">MSSMKKWFLLLLTVSSLYAFDRAADFHSLEKETIEVLLKVEGEIPSWIEGTYVRNGPSKFFARDQALSHWFDGLSMLHAFHLEGGQCIYSNRFLETNAYQYMKEGLLPPTGFSKTPSLSIDPLEGEFYPKRPNAVVNVAKFDQAAVALTEIPTPVTFDLESLKTIGVFNYEDKLPKDRCYSTAHLHEREGKIYGYLVEIGPTSRYIFYSQEKNSRHELCSIPIADPSYVHSFSLTDNYLLFIDYPLRLNFERLLSGEGFIQSFEWNEEGESRFYVINRHTGACLKTIKGPPFFSFHHINAFEEGEKIIVDLIGYSDAQVIFGKGDTDLGYRRLVIDHAVSCSHVIEIEAELPRIHYELYNGKPYQFFYATCFRKNIHPSEAPPIYKVDVLKGTFQTWAQRGYFASEPVFIPHPEGKREDEGVLLSILTRHDHTDSFLLVLDAVTLKEIARAHAPHGIPQGLHGKFFNQ</sequence>
<reference evidence="7 8" key="2">
    <citation type="journal article" date="2011" name="Mol. Biol. Evol.">
        <title>Unity in variety--the pan-genome of the Chlamydiae.</title>
        <authorList>
            <person name="Collingro A."/>
            <person name="Tischler P."/>
            <person name="Weinmaier T."/>
            <person name="Penz T."/>
            <person name="Heinz E."/>
            <person name="Brunham R.C."/>
            <person name="Read T.D."/>
            <person name="Bavoil P.M."/>
            <person name="Sachse K."/>
            <person name="Kahane S."/>
            <person name="Friedman M.G."/>
            <person name="Rattei T."/>
            <person name="Myers G.S."/>
            <person name="Horn M."/>
        </authorList>
    </citation>
    <scope>NUCLEOTIDE SEQUENCE [LARGE SCALE GENOMIC DNA]</scope>
    <source>
        <strain evidence="8">ATCC VR-1471 / Z</strain>
    </source>
</reference>